<dbReference type="PATRIC" id="fig|1359168.3.peg.986"/>
<accession>A0A0F3MFV6</accession>
<proteinExistence type="predicted"/>
<dbReference type="RefSeq" id="WP_232297010.1">
    <property type="nucleotide sequence ID" value="NZ_LANP01000041.1"/>
</dbReference>
<protein>
    <submittedName>
        <fullName evidence="1">Uncharacterized protein</fullName>
    </submittedName>
</protein>
<gene>
    <name evidence="1" type="ORF">OCHUTO_1117</name>
</gene>
<dbReference type="Proteomes" id="UP000033616">
    <property type="component" value="Unassembled WGS sequence"/>
</dbReference>
<evidence type="ECO:0000313" key="2">
    <source>
        <dbReference type="Proteomes" id="UP000033616"/>
    </source>
</evidence>
<sequence>MTTKQRRLEVFVNDTELGMPETKVALINKEFQKTCILKKRLHLGLE</sequence>
<dbReference type="EMBL" id="LANP01000041">
    <property type="protein sequence ID" value="KJV54610.1"/>
    <property type="molecule type" value="Genomic_DNA"/>
</dbReference>
<keyword evidence="2" id="KW-1185">Reference proteome</keyword>
<dbReference type="STRING" id="1359168.OCHUTO_1117"/>
<evidence type="ECO:0000313" key="1">
    <source>
        <dbReference type="EMBL" id="KJV54610.1"/>
    </source>
</evidence>
<dbReference type="AlphaFoldDB" id="A0A0F3MFV6"/>
<organism evidence="1 2">
    <name type="scientific">Orientia chuto str. Dubai</name>
    <dbReference type="NCBI Taxonomy" id="1359168"/>
    <lineage>
        <taxon>Bacteria</taxon>
        <taxon>Pseudomonadati</taxon>
        <taxon>Pseudomonadota</taxon>
        <taxon>Alphaproteobacteria</taxon>
        <taxon>Rickettsiales</taxon>
        <taxon>Rickettsiaceae</taxon>
        <taxon>Rickettsieae</taxon>
        <taxon>Orientia</taxon>
    </lineage>
</organism>
<comment type="caution">
    <text evidence="1">The sequence shown here is derived from an EMBL/GenBank/DDBJ whole genome shotgun (WGS) entry which is preliminary data.</text>
</comment>
<name>A0A0F3MFV6_9RICK</name>
<reference evidence="1 2" key="1">
    <citation type="submission" date="2015-02" db="EMBL/GenBank/DDBJ databases">
        <title>Genome Sequencing of Rickettsiales.</title>
        <authorList>
            <person name="Daugherty S.C."/>
            <person name="Su Q."/>
            <person name="Abolude K."/>
            <person name="Beier-Sexton M."/>
            <person name="Carlyon J.A."/>
            <person name="Carter R."/>
            <person name="Day N.P."/>
            <person name="Dumler S.J."/>
            <person name="Dyachenko V."/>
            <person name="Godinez A."/>
            <person name="Kurtti T.J."/>
            <person name="Lichay M."/>
            <person name="Mullins K.E."/>
            <person name="Ott S."/>
            <person name="Pappas-Brown V."/>
            <person name="Paris D.H."/>
            <person name="Patel P."/>
            <person name="Richards A.L."/>
            <person name="Sadzewicz L."/>
            <person name="Sears K."/>
            <person name="Seidman D."/>
            <person name="Sengamalay N."/>
            <person name="Stenos J."/>
            <person name="Tallon L.J."/>
            <person name="Vincent G."/>
            <person name="Fraser C.M."/>
            <person name="Munderloh U."/>
            <person name="Dunning-Hotopp J.C."/>
        </authorList>
    </citation>
    <scope>NUCLEOTIDE SEQUENCE [LARGE SCALE GENOMIC DNA]</scope>
    <source>
        <strain evidence="1 2">Fuller</strain>
    </source>
</reference>